<comment type="caution">
    <text evidence="3">The sequence shown here is derived from an EMBL/GenBank/DDBJ whole genome shotgun (WGS) entry which is preliminary data.</text>
</comment>
<comment type="similarity">
    <text evidence="1">Belongs to the CapA family.</text>
</comment>
<name>A0A916BGI6_9PROT</name>
<evidence type="ECO:0000259" key="2">
    <source>
        <dbReference type="SMART" id="SM00854"/>
    </source>
</evidence>
<proteinExistence type="inferred from homology"/>
<dbReference type="EMBL" id="CAJNBL010000022">
    <property type="protein sequence ID" value="CAE6718638.1"/>
    <property type="molecule type" value="Genomic_DNA"/>
</dbReference>
<dbReference type="InterPro" id="IPR052169">
    <property type="entry name" value="CW_Biosynth-Accessory"/>
</dbReference>
<evidence type="ECO:0000313" key="3">
    <source>
        <dbReference type="EMBL" id="CAE6718638.1"/>
    </source>
</evidence>
<dbReference type="Pfam" id="PF09587">
    <property type="entry name" value="PGA_cap"/>
    <property type="match status" value="1"/>
</dbReference>
<reference evidence="3" key="1">
    <citation type="submission" date="2021-02" db="EMBL/GenBank/DDBJ databases">
        <authorList>
            <person name="Han P."/>
        </authorList>
    </citation>
    <scope>NUCLEOTIDE SEQUENCE</scope>
    <source>
        <strain evidence="3">Candidatus Nitrotoga sp. ZN8</strain>
    </source>
</reference>
<dbReference type="RefSeq" id="WP_213036036.1">
    <property type="nucleotide sequence ID" value="NZ_CAJNBL010000022.1"/>
</dbReference>
<dbReference type="SMART" id="SM00854">
    <property type="entry name" value="PGA_cap"/>
    <property type="match status" value="1"/>
</dbReference>
<dbReference type="PANTHER" id="PTHR33393:SF11">
    <property type="entry name" value="POLYGLUTAMINE SYNTHESIS ACCESSORY PROTEIN RV0574C-RELATED"/>
    <property type="match status" value="1"/>
</dbReference>
<dbReference type="Proteomes" id="UP000675882">
    <property type="component" value="Unassembled WGS sequence"/>
</dbReference>
<dbReference type="InterPro" id="IPR029052">
    <property type="entry name" value="Metallo-depent_PP-like"/>
</dbReference>
<dbReference type="AlphaFoldDB" id="A0A916BGI6"/>
<evidence type="ECO:0000256" key="1">
    <source>
        <dbReference type="ARBA" id="ARBA00005662"/>
    </source>
</evidence>
<protein>
    <submittedName>
        <fullName evidence="3">PGA_cap domain-containing protein</fullName>
    </submittedName>
</protein>
<dbReference type="InterPro" id="IPR019079">
    <property type="entry name" value="Capsule_synth_CapA"/>
</dbReference>
<organism evidence="3 4">
    <name type="scientific">Candidatus Nitrotoga fabula</name>
    <dbReference type="NCBI Taxonomy" id="2182327"/>
    <lineage>
        <taxon>Bacteria</taxon>
        <taxon>Pseudomonadati</taxon>
        <taxon>Pseudomonadota</taxon>
        <taxon>Betaproteobacteria</taxon>
        <taxon>Nitrosomonadales</taxon>
        <taxon>Gallionellaceae</taxon>
        <taxon>Candidatus Nitrotoga</taxon>
    </lineage>
</organism>
<dbReference type="Gene3D" id="3.60.21.10">
    <property type="match status" value="1"/>
</dbReference>
<dbReference type="PANTHER" id="PTHR33393">
    <property type="entry name" value="POLYGLUTAMINE SYNTHESIS ACCESSORY PROTEIN RV0574C-RELATED"/>
    <property type="match status" value="1"/>
</dbReference>
<gene>
    <name evidence="3" type="ORF">NTGZN8_290028</name>
</gene>
<dbReference type="CDD" id="cd07381">
    <property type="entry name" value="MPP_CapA"/>
    <property type="match status" value="1"/>
</dbReference>
<dbReference type="SUPFAM" id="SSF56300">
    <property type="entry name" value="Metallo-dependent phosphatases"/>
    <property type="match status" value="1"/>
</dbReference>
<keyword evidence="4" id="KW-1185">Reference proteome</keyword>
<evidence type="ECO:0000313" key="4">
    <source>
        <dbReference type="Proteomes" id="UP000675882"/>
    </source>
</evidence>
<accession>A0A916BGI6</accession>
<feature type="domain" description="Capsule synthesis protein CapA" evidence="2">
    <location>
        <begin position="13"/>
        <end position="295"/>
    </location>
</feature>
<sequence length="386" mass="42859">MGDPVSPLSTPIRLFVCGDVMPGRGVDQILPFRCAPQLHEPYVRDAGRYVDLAEKANGAIRRPAGFDYIWGDALAVLNQNAPDARIINLETSITESNAHWPDKGIHYRMHPGNVACLSAAGIDCCVLANNHVMDWGYAGLAETLNTLEKVHIRTVGAGANLKQAQAPAILDVTSRGRIIVFAYGAVSSGIPEEWSARSGLAGVNLLADLSRRTVDQIAARVRQVKCPGDVVVFSIHWGRNWGYQISQECIDFAHMLIDFAGVDLLHGHSSHHPIGLEVYKRKLILYGCGDFLNDYEGIRGHENYRGDLTLMYFIDIDPGTGMLVELKMVPMQIKQFRLNRVQQPDAAWLQRALQDHSCKFNSRIECTPGQTLRTVLQEKNWQAYVC</sequence>